<feature type="chain" id="PRO_5047408537" description="PASTA domain-containing protein" evidence="1">
    <location>
        <begin position="27"/>
        <end position="101"/>
    </location>
</feature>
<proteinExistence type="predicted"/>
<dbReference type="Proteomes" id="UP000694460">
    <property type="component" value="Unassembled WGS sequence"/>
</dbReference>
<dbReference type="EMBL" id="JAGIOP010000002">
    <property type="protein sequence ID" value="MBP2454309.1"/>
    <property type="molecule type" value="Genomic_DNA"/>
</dbReference>
<evidence type="ECO:0008006" key="4">
    <source>
        <dbReference type="Google" id="ProtNLM"/>
    </source>
</evidence>
<sequence>MRTLVGPAVIVGTLVAAFSPVGVARAAPSGPEAVDEVINQLQSQGYHVILNRVGSAPLDRCSVRGVRRGQTYSRSDSGVPGAGTDLVTTVTGMTVFVDVDC</sequence>
<name>A0ABS4ZXS0_9MYCO</name>
<accession>A0ABS4ZXS0</accession>
<organism evidence="2 3">
    <name type="scientific">Mycolicibacterium lutetiense</name>
    <dbReference type="NCBI Taxonomy" id="1641992"/>
    <lineage>
        <taxon>Bacteria</taxon>
        <taxon>Bacillati</taxon>
        <taxon>Actinomycetota</taxon>
        <taxon>Actinomycetes</taxon>
        <taxon>Mycobacteriales</taxon>
        <taxon>Mycobacteriaceae</taxon>
        <taxon>Mycolicibacterium</taxon>
    </lineage>
</organism>
<comment type="caution">
    <text evidence="2">The sequence shown here is derived from an EMBL/GenBank/DDBJ whole genome shotgun (WGS) entry which is preliminary data.</text>
</comment>
<evidence type="ECO:0000313" key="3">
    <source>
        <dbReference type="Proteomes" id="UP000694460"/>
    </source>
</evidence>
<gene>
    <name evidence="2" type="ORF">JOF57_004222</name>
</gene>
<reference evidence="2 3" key="1">
    <citation type="submission" date="2021-03" db="EMBL/GenBank/DDBJ databases">
        <title>Sequencing the genomes of 1000 actinobacteria strains.</title>
        <authorList>
            <person name="Klenk H.-P."/>
        </authorList>
    </citation>
    <scope>NUCLEOTIDE SEQUENCE [LARGE SCALE GENOMIC DNA]</scope>
    <source>
        <strain evidence="2 3">DSM 46713</strain>
    </source>
</reference>
<keyword evidence="3" id="KW-1185">Reference proteome</keyword>
<evidence type="ECO:0000313" key="2">
    <source>
        <dbReference type="EMBL" id="MBP2454309.1"/>
    </source>
</evidence>
<evidence type="ECO:0000256" key="1">
    <source>
        <dbReference type="SAM" id="SignalP"/>
    </source>
</evidence>
<keyword evidence="1" id="KW-0732">Signal</keyword>
<feature type="signal peptide" evidence="1">
    <location>
        <begin position="1"/>
        <end position="26"/>
    </location>
</feature>
<protein>
    <recommendedName>
        <fullName evidence="4">PASTA domain-containing protein</fullName>
    </recommendedName>
</protein>